<comment type="similarity">
    <text evidence="1">Belongs to the UPF0282 family.</text>
</comment>
<dbReference type="InterPro" id="IPR036866">
    <property type="entry name" value="RibonucZ/Hydroxyglut_hydro"/>
</dbReference>
<evidence type="ECO:0000256" key="1">
    <source>
        <dbReference type="HAMAP-Rule" id="MF_01406"/>
    </source>
</evidence>
<organism evidence="2">
    <name type="scientific">Thermofilum adornatum</name>
    <dbReference type="NCBI Taxonomy" id="1365176"/>
    <lineage>
        <taxon>Archaea</taxon>
        <taxon>Thermoproteota</taxon>
        <taxon>Thermoprotei</taxon>
        <taxon>Thermofilales</taxon>
        <taxon>Thermofilaceae</taxon>
        <taxon>Thermofilum</taxon>
    </lineage>
</organism>
<dbReference type="SUPFAM" id="SSF56281">
    <property type="entry name" value="Metallo-hydrolase/oxidoreductase"/>
    <property type="match status" value="1"/>
</dbReference>
<comment type="caution">
    <text evidence="2">The sequence shown here is derived from an EMBL/GenBank/DDBJ whole genome shotgun (WGS) entry which is preliminary data.</text>
</comment>
<gene>
    <name evidence="2" type="ORF">ENN26_05295</name>
</gene>
<dbReference type="InterPro" id="IPR050114">
    <property type="entry name" value="UPF0173_UPF0282_UlaG_hydrolase"/>
</dbReference>
<sequence>MTKAPMKPQRLTSLEEDISGKCRIKNWMRKRDRALARISIEPIADESLGVRSMALYADIAGLKILFDASVSLGPERYGLPPHPEEFKALAKRREKILEKARQAEIITVSHYHRDHYTPPYPSLFECTGGNEFLEIYSGKILVAKHPSEKINPSQKERARKFFNAIEGRTNEIHLVNDSLLSFGDTKIESFLAPHGENLGYVLCFIVYFQDKAELAFLPDVQGPYSNDVLEKITKIKPRIIVVGGPPTYLSGSKVSKDAVDRGMRNLSRLYAQLSQESKIIISHHLLRDPEWREKLESYGIPGNSIKTYSDILGLPYTGLEAYRNFLFENNPPPSNYREILEALKKERARCDKLFDFLEK</sequence>
<dbReference type="AlphaFoldDB" id="A0A7C1CEX1"/>
<dbReference type="Gene3D" id="3.60.15.10">
    <property type="entry name" value="Ribonuclease Z/Hydroxyacylglutathione hydrolase-like"/>
    <property type="match status" value="1"/>
</dbReference>
<proteinExistence type="inferred from homology"/>
<evidence type="ECO:0000313" key="2">
    <source>
        <dbReference type="EMBL" id="HDP15176.1"/>
    </source>
</evidence>
<dbReference type="PANTHER" id="PTHR43546:SF4">
    <property type="entry name" value="UPF0282 PROTEIN MJ1629"/>
    <property type="match status" value="1"/>
</dbReference>
<dbReference type="InterPro" id="IPR014426">
    <property type="entry name" value="UPF0282_hydrls"/>
</dbReference>
<dbReference type="EMBL" id="DSAY01000097">
    <property type="protein sequence ID" value="HDP15176.1"/>
    <property type="molecule type" value="Genomic_DNA"/>
</dbReference>
<name>A0A7C1CEX1_9CREN</name>
<protein>
    <recommendedName>
        <fullName evidence="1">UPF0282 protein ENN26_05295</fullName>
    </recommendedName>
</protein>
<reference evidence="2" key="1">
    <citation type="journal article" date="2020" name="mSystems">
        <title>Genome- and Community-Level Interaction Insights into Carbon Utilization and Element Cycling Functions of Hydrothermarchaeota in Hydrothermal Sediment.</title>
        <authorList>
            <person name="Zhou Z."/>
            <person name="Liu Y."/>
            <person name="Xu W."/>
            <person name="Pan J."/>
            <person name="Luo Z.H."/>
            <person name="Li M."/>
        </authorList>
    </citation>
    <scope>NUCLEOTIDE SEQUENCE [LARGE SCALE GENOMIC DNA]</scope>
    <source>
        <strain evidence="2">SpSt-116</strain>
    </source>
</reference>
<accession>A0A7C1CEX1</accession>
<dbReference type="HAMAP" id="MF_01406">
    <property type="entry name" value="UPF0282"/>
    <property type="match status" value="1"/>
</dbReference>
<dbReference type="PANTHER" id="PTHR43546">
    <property type="entry name" value="UPF0173 METAL-DEPENDENT HYDROLASE MJ1163-RELATED"/>
    <property type="match status" value="1"/>
</dbReference>